<keyword evidence="4" id="KW-1185">Reference proteome</keyword>
<feature type="region of interest" description="Disordered" evidence="1">
    <location>
        <begin position="532"/>
        <end position="575"/>
    </location>
</feature>
<dbReference type="EMBL" id="BNCO01000003">
    <property type="protein sequence ID" value="GIL45982.1"/>
    <property type="molecule type" value="Genomic_DNA"/>
</dbReference>
<proteinExistence type="predicted"/>
<dbReference type="Gene3D" id="3.40.50.1010">
    <property type="entry name" value="5'-nuclease"/>
    <property type="match status" value="1"/>
</dbReference>
<gene>
    <name evidence="3" type="ORF">Vafri_3087</name>
</gene>
<comment type="caution">
    <text evidence="3">The sequence shown here is derived from an EMBL/GenBank/DDBJ whole genome shotgun (WGS) entry which is preliminary data.</text>
</comment>
<dbReference type="PANTHER" id="PTHR16161">
    <property type="entry name" value="TRANSCRIPTIONAL PROTEIN SWT1"/>
    <property type="match status" value="1"/>
</dbReference>
<dbReference type="Gene3D" id="3.30.1490.40">
    <property type="match status" value="1"/>
</dbReference>
<dbReference type="InterPro" id="IPR052626">
    <property type="entry name" value="SWT1_Regulator"/>
</dbReference>
<dbReference type="AlphaFoldDB" id="A0A8J4ASF7"/>
<protein>
    <recommendedName>
        <fullName evidence="2">PIN domain-containing protein</fullName>
    </recommendedName>
</protein>
<feature type="domain" description="PIN" evidence="2">
    <location>
        <begin position="332"/>
        <end position="489"/>
    </location>
</feature>
<feature type="compositionally biased region" description="Low complexity" evidence="1">
    <location>
        <begin position="1233"/>
        <end position="1250"/>
    </location>
</feature>
<feature type="region of interest" description="Disordered" evidence="1">
    <location>
        <begin position="1166"/>
        <end position="1193"/>
    </location>
</feature>
<dbReference type="InterPro" id="IPR002716">
    <property type="entry name" value="PIN_dom"/>
</dbReference>
<sequence length="1275" mass="133581">METGTETDLYVPCKKVKEIVGTKEFMMLKRGANIMAPTAKPVDGEKGRRLVLDGPRESQTAAAFTVMLRLTPAEHHTSISDPNLKCWHYISPAGNWEGPFAARTLMVWLSKDQLPASFHVQHGPSRVWMPLRLLARHYELLASGAEGAYTPMPWPFPLTCDADVVMTEVELDAEIAQLRQQPDFLGAIEEVVSMDVDSKEGVAYHEWLTPGSLLSATESLHLPMPMDLDVMAGSGPPGSMAAAASRMRLYLVVDTNVLLRREGVELLQLIRRLFAPLPRSRIVPAAGHERRSEEDSTGGSGGGSGRGSGGGSIDDRADRGSGDSAGFSCVAVIPWMVLAELDGLKGSWQGRRMPHKFNRSDNDNSKSSGKGSSGGGASDYRDDDERPVAVMARSAVSFLLSALESGDGFFRGQTLQQFRVASTHPAAAIPLGATSAGSDDRILQCCLHLQDDLSSKAAAAGFAYHVALLSNDNNLCVKTRICGIPATSVRQLLTHAALGSAETASLCPGPSATPAPEPRQLEEALVRLAQQQPSTSVLEATAPAASSGLQDSGSSGHEMHGLESQKAASTGSSSLGGVTTVWSDASGAGTLGSSGSATCSFDAWAAGGSNGQQWAAGSDSNPAPRTIPDAPLLGQFDLDEVADPMVAALHAELRRLTVVLAPVVRDIFVAEFKDLWMNVIVRPPPWSGPDMLEVLHRHLESVFSERLGNRVARPLRPVVETMVKHVRYYERGHGRPRRDANLVKVVEDFSRGVSDILRAFGEAPPPAPPMPAALLALRVGAAPPMTHGHVRCGGAVSGNMGRGMGRVMGAGLGGSVAGGDGSAVTTGMPITAWNDDPDVHNSYPGGVATSAAPVIASRGSGGQSRTLAPAAARAAAVAQSIGLSVKLGNPEMRGGACAPPSPSTALSPAASAAAAVAALSPVAASGTQGSVAAAGRRAGGNGTSAMSQQEHVVGLAGSADFEAKLMAAAAEPDGAVDSQVAQLLQHVMLMMQQAQQQAQQQDLQGNHLQVVRAASESGHPVSALQQQQALLLQQQLLKQHQLQHQAEQQRQVLLQRYYSDPVPAGDPMECTNSSGATALASMKSGGSSVHLTQADVAARQLQLLQIKQQQQNVQTQSHEQMQQQQQQQQSQQATWQHMLAQRATANAEALQVQAQAQMQATSQAQVQHLSRASSGGGSILSPAGSMVSPGASVAPAPAWQTLLADAHQRQQLQQQQQQMLLLHQAAAAAAASTEPMGGTVSSESTSSAAVLDGGGAGPTPEVLALLRQTFFAHPQ</sequence>
<feature type="region of interest" description="Disordered" evidence="1">
    <location>
        <begin position="1233"/>
        <end position="1254"/>
    </location>
</feature>
<reference evidence="3" key="1">
    <citation type="journal article" date="2021" name="Proc. Natl. Acad. Sci. U.S.A.">
        <title>Three genomes in the algal genus Volvox reveal the fate of a haploid sex-determining region after a transition to homothallism.</title>
        <authorList>
            <person name="Yamamoto K."/>
            <person name="Hamaji T."/>
            <person name="Kawai-Toyooka H."/>
            <person name="Matsuzaki R."/>
            <person name="Takahashi F."/>
            <person name="Nishimura Y."/>
            <person name="Kawachi M."/>
            <person name="Noguchi H."/>
            <person name="Minakuchi Y."/>
            <person name="Umen J.G."/>
            <person name="Toyoda A."/>
            <person name="Nozaki H."/>
        </authorList>
    </citation>
    <scope>NUCLEOTIDE SEQUENCE</scope>
    <source>
        <strain evidence="3">NIES-3780</strain>
    </source>
</reference>
<feature type="compositionally biased region" description="Gly residues" evidence="1">
    <location>
        <begin position="298"/>
        <end position="312"/>
    </location>
</feature>
<organism evidence="3 4">
    <name type="scientific">Volvox africanus</name>
    <dbReference type="NCBI Taxonomy" id="51714"/>
    <lineage>
        <taxon>Eukaryota</taxon>
        <taxon>Viridiplantae</taxon>
        <taxon>Chlorophyta</taxon>
        <taxon>core chlorophytes</taxon>
        <taxon>Chlorophyceae</taxon>
        <taxon>CS clade</taxon>
        <taxon>Chlamydomonadales</taxon>
        <taxon>Volvocaceae</taxon>
        <taxon>Volvox</taxon>
    </lineage>
</organism>
<feature type="region of interest" description="Disordered" evidence="1">
    <location>
        <begin position="352"/>
        <end position="383"/>
    </location>
</feature>
<accession>A0A8J4ASF7</accession>
<dbReference type="GO" id="GO:0005634">
    <property type="term" value="C:nucleus"/>
    <property type="evidence" value="ECO:0007669"/>
    <property type="project" value="TreeGrafter"/>
</dbReference>
<name>A0A8J4ASF7_9CHLO</name>
<dbReference type="Pfam" id="PF13638">
    <property type="entry name" value="PIN_4"/>
    <property type="match status" value="1"/>
</dbReference>
<dbReference type="PANTHER" id="PTHR16161:SF0">
    <property type="entry name" value="TRANSCRIPTIONAL PROTEIN SWT1"/>
    <property type="match status" value="1"/>
</dbReference>
<dbReference type="Proteomes" id="UP000747399">
    <property type="component" value="Unassembled WGS sequence"/>
</dbReference>
<evidence type="ECO:0000259" key="2">
    <source>
        <dbReference type="Pfam" id="PF13638"/>
    </source>
</evidence>
<evidence type="ECO:0000256" key="1">
    <source>
        <dbReference type="SAM" id="MobiDB-lite"/>
    </source>
</evidence>
<evidence type="ECO:0000313" key="3">
    <source>
        <dbReference type="EMBL" id="GIL45982.1"/>
    </source>
</evidence>
<dbReference type="InterPro" id="IPR035445">
    <property type="entry name" value="GYF-like_dom_sf"/>
</dbReference>
<dbReference type="SUPFAM" id="SSF55277">
    <property type="entry name" value="GYF domain"/>
    <property type="match status" value="1"/>
</dbReference>
<feature type="region of interest" description="Disordered" evidence="1">
    <location>
        <begin position="285"/>
        <end position="320"/>
    </location>
</feature>
<evidence type="ECO:0000313" key="4">
    <source>
        <dbReference type="Proteomes" id="UP000747399"/>
    </source>
</evidence>